<dbReference type="EC" id="1.1.1.94" evidence="10 13"/>
<keyword evidence="2 13" id="KW-0444">Lipid biosynthesis</keyword>
<evidence type="ECO:0000256" key="8">
    <source>
        <dbReference type="ARBA" id="ARBA00023264"/>
    </source>
</evidence>
<comment type="catalytic activity">
    <reaction evidence="13">
        <text>sn-glycerol 3-phosphate + NAD(+) = dihydroxyacetone phosphate + NADH + H(+)</text>
        <dbReference type="Rhea" id="RHEA:11092"/>
        <dbReference type="ChEBI" id="CHEBI:15378"/>
        <dbReference type="ChEBI" id="CHEBI:57540"/>
        <dbReference type="ChEBI" id="CHEBI:57597"/>
        <dbReference type="ChEBI" id="CHEBI:57642"/>
        <dbReference type="ChEBI" id="CHEBI:57945"/>
        <dbReference type="EC" id="1.1.1.94"/>
    </reaction>
</comment>
<feature type="active site" description="Proton acceptor" evidence="13 14">
    <location>
        <position position="195"/>
    </location>
</feature>
<dbReference type="SUPFAM" id="SSF51735">
    <property type="entry name" value="NAD(P)-binding Rossmann-fold domains"/>
    <property type="match status" value="1"/>
</dbReference>
<evidence type="ECO:0000256" key="6">
    <source>
        <dbReference type="ARBA" id="ARBA00023098"/>
    </source>
</evidence>
<dbReference type="PROSITE" id="PS00957">
    <property type="entry name" value="NAD_G3PDH"/>
    <property type="match status" value="1"/>
</dbReference>
<dbReference type="GO" id="GO:0006650">
    <property type="term" value="P:glycerophospholipid metabolic process"/>
    <property type="evidence" value="ECO:0007669"/>
    <property type="project" value="UniProtKB-UniRule"/>
</dbReference>
<evidence type="ECO:0000256" key="3">
    <source>
        <dbReference type="ARBA" id="ARBA00022857"/>
    </source>
</evidence>
<sequence length="335" mass="35411">MPDNEFHNVSIIGDGGMGTVLGILLCEKGIVARLWGHDAEQLAEIERNRDNRKFLPGYKLPSSLLFDARDDRVLAGADLIVSAVPCQYMRPVWTRLKDHTPPGVPVVSVAKGIENGTLLRPTQILTDVLGAGAPKAVLSGPTIADELARKLPATACAAAEDASLSARIQRTFTCPWLRVYTNSDVVGVELAGALKNVIAIAAGIIDGVRAGDNAKAALLARGLAEISRLGLAMGATEQTFAGLTGLGDLVTTCISPSGRNRSFGERIGRGQTVAEAQGATHSVVEGIATCESVVSLASKHGVEMPITRAVYQVLFENKPVRSAIEDLMSRRLKAE</sequence>
<dbReference type="GO" id="GO:0047952">
    <property type="term" value="F:glycerol-3-phosphate dehydrogenase [NAD(P)+] activity"/>
    <property type="evidence" value="ECO:0007669"/>
    <property type="project" value="UniProtKB-UniRule"/>
</dbReference>
<dbReference type="PRINTS" id="PR00077">
    <property type="entry name" value="GPDHDRGNASE"/>
</dbReference>
<evidence type="ECO:0000313" key="21">
    <source>
        <dbReference type="Proteomes" id="UP001431776"/>
    </source>
</evidence>
<evidence type="ECO:0000313" key="20">
    <source>
        <dbReference type="EMBL" id="MDI6449807.1"/>
    </source>
</evidence>
<dbReference type="PIRSF" id="PIRSF000114">
    <property type="entry name" value="Glycerol-3-P_dh"/>
    <property type="match status" value="1"/>
</dbReference>
<feature type="binding site" evidence="13">
    <location>
        <position position="195"/>
    </location>
    <ligand>
        <name>sn-glycerol 3-phosphate</name>
        <dbReference type="ChEBI" id="CHEBI:57597"/>
    </ligand>
</feature>
<dbReference type="GO" id="GO:0005829">
    <property type="term" value="C:cytosol"/>
    <property type="evidence" value="ECO:0007669"/>
    <property type="project" value="TreeGrafter"/>
</dbReference>
<evidence type="ECO:0000256" key="13">
    <source>
        <dbReference type="HAMAP-Rule" id="MF_00394"/>
    </source>
</evidence>
<keyword evidence="5 13" id="KW-0520">NAD</keyword>
<comment type="similarity">
    <text evidence="1 13 17">Belongs to the NAD-dependent glycerol-3-phosphate dehydrogenase family.</text>
</comment>
<evidence type="ECO:0000256" key="5">
    <source>
        <dbReference type="ARBA" id="ARBA00023027"/>
    </source>
</evidence>
<evidence type="ECO:0000256" key="2">
    <source>
        <dbReference type="ARBA" id="ARBA00022516"/>
    </source>
</evidence>
<evidence type="ECO:0000256" key="7">
    <source>
        <dbReference type="ARBA" id="ARBA00023209"/>
    </source>
</evidence>
<feature type="binding site" evidence="13">
    <location>
        <position position="111"/>
    </location>
    <ligand>
        <name>NADPH</name>
        <dbReference type="ChEBI" id="CHEBI:57783"/>
    </ligand>
</feature>
<dbReference type="SUPFAM" id="SSF48179">
    <property type="entry name" value="6-phosphogluconate dehydrogenase C-terminal domain-like"/>
    <property type="match status" value="1"/>
</dbReference>
<feature type="binding site" evidence="15">
    <location>
        <begin position="259"/>
        <end position="260"/>
    </location>
    <ligand>
        <name>substrate</name>
    </ligand>
</feature>
<dbReference type="AlphaFoldDB" id="A0AAW6TWL3"/>
<protein>
    <recommendedName>
        <fullName evidence="11 13">Glycerol-3-phosphate dehydrogenase [NAD(P)+]</fullName>
        <ecNumber evidence="10 13">1.1.1.94</ecNumber>
    </recommendedName>
    <alternativeName>
        <fullName evidence="13">NAD(P)(+)-dependent glycerol-3-phosphate dehydrogenase</fullName>
    </alternativeName>
    <alternativeName>
        <fullName evidence="12 13">NAD(P)H-dependent dihydroxyacetone-phosphate reductase</fullName>
    </alternativeName>
</protein>
<evidence type="ECO:0000256" key="11">
    <source>
        <dbReference type="ARBA" id="ARBA00069372"/>
    </source>
</evidence>
<feature type="domain" description="Glycerol-3-phosphate dehydrogenase NAD-dependent C-terminal" evidence="19">
    <location>
        <begin position="184"/>
        <end position="325"/>
    </location>
</feature>
<dbReference type="GO" id="GO:0046167">
    <property type="term" value="P:glycerol-3-phosphate biosynthetic process"/>
    <property type="evidence" value="ECO:0007669"/>
    <property type="project" value="UniProtKB-UniRule"/>
</dbReference>
<feature type="binding site" evidence="13">
    <location>
        <position position="248"/>
    </location>
    <ligand>
        <name>sn-glycerol 3-phosphate</name>
        <dbReference type="ChEBI" id="CHEBI:57597"/>
    </ligand>
</feature>
<dbReference type="PANTHER" id="PTHR11728">
    <property type="entry name" value="GLYCEROL-3-PHOSPHATE DEHYDROGENASE"/>
    <property type="match status" value="1"/>
</dbReference>
<feature type="binding site" evidence="13">
    <location>
        <position position="144"/>
    </location>
    <ligand>
        <name>NADPH</name>
        <dbReference type="ChEBI" id="CHEBI:57783"/>
    </ligand>
</feature>
<feature type="binding site" evidence="13">
    <location>
        <position position="140"/>
    </location>
    <ligand>
        <name>sn-glycerol 3-phosphate</name>
        <dbReference type="ChEBI" id="CHEBI:57597"/>
    </ligand>
</feature>
<dbReference type="Gene3D" id="1.10.1040.10">
    <property type="entry name" value="N-(1-d-carboxylethyl)-l-norvaline Dehydrogenase, domain 2"/>
    <property type="match status" value="1"/>
</dbReference>
<evidence type="ECO:0000256" key="17">
    <source>
        <dbReference type="RuleBase" id="RU000437"/>
    </source>
</evidence>
<feature type="binding site" evidence="13">
    <location>
        <position position="260"/>
    </location>
    <ligand>
        <name>sn-glycerol 3-phosphate</name>
        <dbReference type="ChEBI" id="CHEBI:57597"/>
    </ligand>
</feature>
<dbReference type="PANTHER" id="PTHR11728:SF1">
    <property type="entry name" value="GLYCEROL-3-PHOSPHATE DEHYDROGENASE [NAD(+)] 2, CHLOROPLASTIC"/>
    <property type="match status" value="1"/>
</dbReference>
<keyword evidence="4 13" id="KW-0560">Oxidoreductase</keyword>
<comment type="function">
    <text evidence="13">Catalyzes the reduction of the glycolytic intermediate dihydroxyacetone phosphate (DHAP) to sn-glycerol 3-phosphate (G3P), the key precursor for phospholipid synthesis.</text>
</comment>
<keyword evidence="13" id="KW-0547">Nucleotide-binding</keyword>
<evidence type="ECO:0000259" key="18">
    <source>
        <dbReference type="Pfam" id="PF01210"/>
    </source>
</evidence>
<dbReference type="NCBIfam" id="NF000942">
    <property type="entry name" value="PRK00094.1-4"/>
    <property type="match status" value="1"/>
</dbReference>
<evidence type="ECO:0000259" key="19">
    <source>
        <dbReference type="Pfam" id="PF07479"/>
    </source>
</evidence>
<feature type="binding site" evidence="16">
    <location>
        <position position="144"/>
    </location>
    <ligand>
        <name>NAD(+)</name>
        <dbReference type="ChEBI" id="CHEBI:57540"/>
    </ligand>
</feature>
<dbReference type="InterPro" id="IPR006109">
    <property type="entry name" value="G3P_DH_NAD-dep_C"/>
</dbReference>
<dbReference type="InterPro" id="IPR011128">
    <property type="entry name" value="G3P_DH_NAD-dep_N"/>
</dbReference>
<dbReference type="RefSeq" id="WP_349245215.1">
    <property type="nucleotide sequence ID" value="NZ_JASCXX010000013.1"/>
</dbReference>
<feature type="binding site" evidence="13">
    <location>
        <position position="283"/>
    </location>
    <ligand>
        <name>NADPH</name>
        <dbReference type="ChEBI" id="CHEBI:57783"/>
    </ligand>
</feature>
<keyword evidence="21" id="KW-1185">Reference proteome</keyword>
<dbReference type="NCBIfam" id="NF000940">
    <property type="entry name" value="PRK00094.1-2"/>
    <property type="match status" value="1"/>
</dbReference>
<dbReference type="GO" id="GO:0008654">
    <property type="term" value="P:phospholipid biosynthetic process"/>
    <property type="evidence" value="ECO:0007669"/>
    <property type="project" value="UniProtKB-KW"/>
</dbReference>
<dbReference type="FunFam" id="1.10.1040.10:FF:000001">
    <property type="entry name" value="Glycerol-3-phosphate dehydrogenase [NAD(P)+]"/>
    <property type="match status" value="1"/>
</dbReference>
<feature type="binding site" evidence="13">
    <location>
        <position position="259"/>
    </location>
    <ligand>
        <name>sn-glycerol 3-phosphate</name>
        <dbReference type="ChEBI" id="CHEBI:57597"/>
    </ligand>
</feature>
<dbReference type="Pfam" id="PF07479">
    <property type="entry name" value="NAD_Gly3P_dh_C"/>
    <property type="match status" value="1"/>
</dbReference>
<comment type="subcellular location">
    <subcellularLocation>
        <location evidence="13">Cytoplasm</location>
    </subcellularLocation>
</comment>
<evidence type="ECO:0000256" key="16">
    <source>
        <dbReference type="PIRSR" id="PIRSR000114-3"/>
    </source>
</evidence>
<keyword evidence="13" id="KW-0963">Cytoplasm</keyword>
<dbReference type="EMBL" id="JASCXX010000013">
    <property type="protein sequence ID" value="MDI6449807.1"/>
    <property type="molecule type" value="Genomic_DNA"/>
</dbReference>
<comment type="caution">
    <text evidence="13">Lacks conserved residue(s) required for the propagation of feature annotation.</text>
</comment>
<evidence type="ECO:0000256" key="14">
    <source>
        <dbReference type="PIRSR" id="PIRSR000114-1"/>
    </source>
</evidence>
<dbReference type="InterPro" id="IPR036291">
    <property type="entry name" value="NAD(P)-bd_dom_sf"/>
</dbReference>
<dbReference type="Proteomes" id="UP001431776">
    <property type="component" value="Unassembled WGS sequence"/>
</dbReference>
<dbReference type="Pfam" id="PF01210">
    <property type="entry name" value="NAD_Gly3P_dh_N"/>
    <property type="match status" value="1"/>
</dbReference>
<reference evidence="20" key="1">
    <citation type="submission" date="2023-05" db="EMBL/GenBank/DDBJ databases">
        <title>Anaerotaeda fermentans gen. nov., sp. nov., a novel anaerobic planctomycete of the new family within the order Sedimentisphaerales isolated from Taman Peninsula, Russia.</title>
        <authorList>
            <person name="Khomyakova M.A."/>
            <person name="Merkel A.Y."/>
            <person name="Slobodkin A.I."/>
        </authorList>
    </citation>
    <scope>NUCLEOTIDE SEQUENCE</scope>
    <source>
        <strain evidence="20">M17dextr</strain>
    </source>
</reference>
<gene>
    <name evidence="13" type="primary">gpsA</name>
    <name evidence="20" type="ORF">QJ522_12180</name>
</gene>
<evidence type="ECO:0000256" key="15">
    <source>
        <dbReference type="PIRSR" id="PIRSR000114-2"/>
    </source>
</evidence>
<feature type="binding site" evidence="13">
    <location>
        <position position="259"/>
    </location>
    <ligand>
        <name>NADPH</name>
        <dbReference type="ChEBI" id="CHEBI:57783"/>
    </ligand>
</feature>
<feature type="binding site" evidence="13">
    <location>
        <position position="37"/>
    </location>
    <ligand>
        <name>NADPH</name>
        <dbReference type="ChEBI" id="CHEBI:57783"/>
    </ligand>
</feature>
<dbReference type="InterPro" id="IPR013328">
    <property type="entry name" value="6PGD_dom2"/>
</dbReference>
<feature type="domain" description="Glycerol-3-phosphate dehydrogenase NAD-dependent N-terminal" evidence="18">
    <location>
        <begin position="9"/>
        <end position="163"/>
    </location>
</feature>
<feature type="binding site" evidence="13">
    <location>
        <position position="142"/>
    </location>
    <ligand>
        <name>sn-glycerol 3-phosphate</name>
        <dbReference type="ChEBI" id="CHEBI:57597"/>
    </ligand>
</feature>
<dbReference type="GO" id="GO:0046168">
    <property type="term" value="P:glycerol-3-phosphate catabolic process"/>
    <property type="evidence" value="ECO:0007669"/>
    <property type="project" value="InterPro"/>
</dbReference>
<accession>A0AAW6TWL3</accession>
<organism evidence="20 21">
    <name type="scientific">Anaerobaca lacustris</name>
    <dbReference type="NCBI Taxonomy" id="3044600"/>
    <lineage>
        <taxon>Bacteria</taxon>
        <taxon>Pseudomonadati</taxon>
        <taxon>Planctomycetota</taxon>
        <taxon>Phycisphaerae</taxon>
        <taxon>Sedimentisphaerales</taxon>
        <taxon>Anaerobacaceae</taxon>
        <taxon>Anaerobaca</taxon>
    </lineage>
</organism>
<feature type="binding site" evidence="15">
    <location>
        <position position="111"/>
    </location>
    <ligand>
        <name>substrate</name>
    </ligand>
</feature>
<dbReference type="Gene3D" id="3.40.50.720">
    <property type="entry name" value="NAD(P)-binding Rossmann-like Domain"/>
    <property type="match status" value="1"/>
</dbReference>
<evidence type="ECO:0000256" key="4">
    <source>
        <dbReference type="ARBA" id="ARBA00023002"/>
    </source>
</evidence>
<evidence type="ECO:0000256" key="10">
    <source>
        <dbReference type="ARBA" id="ARBA00066687"/>
    </source>
</evidence>
<evidence type="ECO:0000256" key="9">
    <source>
        <dbReference type="ARBA" id="ARBA00052716"/>
    </source>
</evidence>
<comment type="pathway">
    <text evidence="13">Membrane lipid metabolism; glycerophospholipid metabolism.</text>
</comment>
<dbReference type="FunFam" id="3.40.50.720:FF:000019">
    <property type="entry name" value="Glycerol-3-phosphate dehydrogenase [NAD(P)+]"/>
    <property type="match status" value="1"/>
</dbReference>
<evidence type="ECO:0000256" key="12">
    <source>
        <dbReference type="ARBA" id="ARBA00080511"/>
    </source>
</evidence>
<keyword evidence="6 13" id="KW-0443">Lipid metabolism</keyword>
<keyword evidence="7 13" id="KW-0594">Phospholipid biosynthesis</keyword>
<dbReference type="GO" id="GO:0005975">
    <property type="term" value="P:carbohydrate metabolic process"/>
    <property type="evidence" value="ECO:0007669"/>
    <property type="project" value="InterPro"/>
</dbReference>
<evidence type="ECO:0000256" key="1">
    <source>
        <dbReference type="ARBA" id="ARBA00011009"/>
    </source>
</evidence>
<dbReference type="InterPro" id="IPR006168">
    <property type="entry name" value="G3P_DH_NAD-dep"/>
</dbReference>
<dbReference type="InterPro" id="IPR008927">
    <property type="entry name" value="6-PGluconate_DH-like_C_sf"/>
</dbReference>
<dbReference type="GO" id="GO:0051287">
    <property type="term" value="F:NAD binding"/>
    <property type="evidence" value="ECO:0007669"/>
    <property type="project" value="InterPro"/>
</dbReference>
<feature type="binding site" evidence="16">
    <location>
        <position position="259"/>
    </location>
    <ligand>
        <name>NAD(+)</name>
        <dbReference type="ChEBI" id="CHEBI:57540"/>
    </ligand>
</feature>
<dbReference type="HAMAP" id="MF_00394">
    <property type="entry name" value="NAD_Glyc3P_dehydrog"/>
    <property type="match status" value="1"/>
</dbReference>
<keyword evidence="3 13" id="KW-0521">NADP</keyword>
<keyword evidence="8 13" id="KW-1208">Phospholipid metabolism</keyword>
<name>A0AAW6TWL3_9BACT</name>
<feature type="binding site" evidence="13">
    <location>
        <position position="111"/>
    </location>
    <ligand>
        <name>sn-glycerol 3-phosphate</name>
        <dbReference type="ChEBI" id="CHEBI:57597"/>
    </ligand>
</feature>
<comment type="catalytic activity">
    <reaction evidence="9">
        <text>sn-glycerol 3-phosphate + NADP(+) = dihydroxyacetone phosphate + NADPH + H(+)</text>
        <dbReference type="Rhea" id="RHEA:11096"/>
        <dbReference type="ChEBI" id="CHEBI:15378"/>
        <dbReference type="ChEBI" id="CHEBI:57597"/>
        <dbReference type="ChEBI" id="CHEBI:57642"/>
        <dbReference type="ChEBI" id="CHEBI:57783"/>
        <dbReference type="ChEBI" id="CHEBI:58349"/>
        <dbReference type="EC" id="1.1.1.94"/>
    </reaction>
    <physiologicalReaction direction="right-to-left" evidence="9">
        <dbReference type="Rhea" id="RHEA:11098"/>
    </physiologicalReaction>
</comment>
<comment type="caution">
    <text evidence="20">The sequence shown here is derived from an EMBL/GenBank/DDBJ whole genome shotgun (WGS) entry which is preliminary data.</text>
</comment>
<feature type="binding site" evidence="13">
    <location>
        <position position="285"/>
    </location>
    <ligand>
        <name>NADPH</name>
        <dbReference type="ChEBI" id="CHEBI:57783"/>
    </ligand>
</feature>
<feature type="binding site" evidence="16">
    <location>
        <begin position="13"/>
        <end position="18"/>
    </location>
    <ligand>
        <name>NAD(+)</name>
        <dbReference type="ChEBI" id="CHEBI:57540"/>
    </ligand>
</feature>
<proteinExistence type="inferred from homology"/>